<dbReference type="Proteomes" id="UP001163603">
    <property type="component" value="Chromosome 4"/>
</dbReference>
<evidence type="ECO:0000313" key="2">
    <source>
        <dbReference type="Proteomes" id="UP001163603"/>
    </source>
</evidence>
<keyword evidence="2" id="KW-1185">Reference proteome</keyword>
<dbReference type="EMBL" id="CM047739">
    <property type="protein sequence ID" value="KAJ0043029.1"/>
    <property type="molecule type" value="Genomic_DNA"/>
</dbReference>
<comment type="caution">
    <text evidence="1">The sequence shown here is derived from an EMBL/GenBank/DDBJ whole genome shotgun (WGS) entry which is preliminary data.</text>
</comment>
<gene>
    <name evidence="1" type="ORF">Pint_19119</name>
</gene>
<proteinExistence type="predicted"/>
<sequence>MASHHPYHHHDHHQTITTSSCCCCSNTCSHHPAPPPPPSTDPLLQTILSHLLQQQQQQQQSPQQPHYQSLSHNQTHKNHHFHHQNQSFQHQNRNFQHQGEYPQAKLVLSSLISRIDALETSLQNFSLSSAAYNQYSSSSSCSLRDVAARVIQTHFRAFLVRRSRTLRQLKELALIKSSFNSLKLSVSKKTHLDFHLVSRKAMDLLLKLDSIQGDDPMIRDGKRSISMDLVKFLEFVDGFAVRRNEISCKGSKNVRLVRHDGNKSRFLRSNSGDSSKDQIDLMKKLRERVDRIHGYSRVSKTEDEVVELEGFHQFIDDEELENPRVYRNKNGVLVKEHIVAQPKVKKSVSFAENGNVYRIFSNDNSHEPNSSGDGTLTDESVSSDDNGIILENICTEVEGSKGLSEVTEDGEEVYLENGGSVQSSEEERNPRMSLRSEDTDEIIGDYIGQDGHFVFSAPLPLKMESRIDLMKKRKAVKIVA</sequence>
<name>A0ACC0YWB4_9ROSI</name>
<organism evidence="1 2">
    <name type="scientific">Pistacia integerrima</name>
    <dbReference type="NCBI Taxonomy" id="434235"/>
    <lineage>
        <taxon>Eukaryota</taxon>
        <taxon>Viridiplantae</taxon>
        <taxon>Streptophyta</taxon>
        <taxon>Embryophyta</taxon>
        <taxon>Tracheophyta</taxon>
        <taxon>Spermatophyta</taxon>
        <taxon>Magnoliopsida</taxon>
        <taxon>eudicotyledons</taxon>
        <taxon>Gunneridae</taxon>
        <taxon>Pentapetalae</taxon>
        <taxon>rosids</taxon>
        <taxon>malvids</taxon>
        <taxon>Sapindales</taxon>
        <taxon>Anacardiaceae</taxon>
        <taxon>Pistacia</taxon>
    </lineage>
</organism>
<accession>A0ACC0YWB4</accession>
<protein>
    <submittedName>
        <fullName evidence="1">Uncharacterized protein</fullName>
    </submittedName>
</protein>
<reference evidence="2" key="1">
    <citation type="journal article" date="2023" name="G3 (Bethesda)">
        <title>Genome assembly and association tests identify interacting loci associated with vigor, precocity, and sex in interspecific pistachio rootstocks.</title>
        <authorList>
            <person name="Palmer W."/>
            <person name="Jacygrad E."/>
            <person name="Sagayaradj S."/>
            <person name="Cavanaugh K."/>
            <person name="Han R."/>
            <person name="Bertier L."/>
            <person name="Beede B."/>
            <person name="Kafkas S."/>
            <person name="Golino D."/>
            <person name="Preece J."/>
            <person name="Michelmore R."/>
        </authorList>
    </citation>
    <scope>NUCLEOTIDE SEQUENCE [LARGE SCALE GENOMIC DNA]</scope>
</reference>
<evidence type="ECO:0000313" key="1">
    <source>
        <dbReference type="EMBL" id="KAJ0043029.1"/>
    </source>
</evidence>